<dbReference type="SUPFAM" id="SSF55874">
    <property type="entry name" value="ATPase domain of HSP90 chaperone/DNA topoisomerase II/histidine kinase"/>
    <property type="match status" value="1"/>
</dbReference>
<evidence type="ECO:0000313" key="2">
    <source>
        <dbReference type="Proteomes" id="UP000249204"/>
    </source>
</evidence>
<dbReference type="Proteomes" id="UP000249204">
    <property type="component" value="Unassembled WGS sequence"/>
</dbReference>
<dbReference type="Gene3D" id="3.30.565.10">
    <property type="entry name" value="Histidine kinase-like ATPase, C-terminal domain"/>
    <property type="match status" value="1"/>
</dbReference>
<evidence type="ECO:0000313" key="1">
    <source>
        <dbReference type="EMBL" id="PZT53247.1"/>
    </source>
</evidence>
<dbReference type="RefSeq" id="WP_111272576.1">
    <property type="nucleotide sequence ID" value="NZ_JAHXMW010000001.1"/>
</dbReference>
<reference evidence="1 2" key="1">
    <citation type="submission" date="2018-06" db="EMBL/GenBank/DDBJ databases">
        <title>Isolation of heavy metals resistant Paenibacillus silvae NC2 from Gold-Copper mine in ZiJin, China.</title>
        <authorList>
            <person name="Xu J."/>
            <person name="Mazhar H.S."/>
            <person name="Rensing C."/>
        </authorList>
    </citation>
    <scope>NUCLEOTIDE SEQUENCE [LARGE SCALE GENOMIC DNA]</scope>
    <source>
        <strain evidence="1 2">NC2</strain>
    </source>
</reference>
<dbReference type="InterPro" id="IPR036890">
    <property type="entry name" value="HATPase_C_sf"/>
</dbReference>
<organism evidence="1 2">
    <name type="scientific">Paenibacillus silvae</name>
    <dbReference type="NCBI Taxonomy" id="1325358"/>
    <lineage>
        <taxon>Bacteria</taxon>
        <taxon>Bacillati</taxon>
        <taxon>Bacillota</taxon>
        <taxon>Bacilli</taxon>
        <taxon>Bacillales</taxon>
        <taxon>Paenibacillaceae</taxon>
        <taxon>Paenibacillus</taxon>
    </lineage>
</organism>
<dbReference type="AlphaFoldDB" id="A0A2W6NB74"/>
<proteinExistence type="predicted"/>
<name>A0A2W6NB74_9BACL</name>
<sequence>MLKATRELGNIHQIHDWLNLCAQSNHHTDGERLPVDLSRLSYVSPLGCTALLSSLRFLDKYFYLDTKVPYVPRIEDTNVVSYMERMNFFKYCPDDVRSTFENEMDMEFLYGRTRRNKEDSLNEITMCSSDTDVEKFDSSLKRILKTKGLAPNQVSNISRIVTELGLNSVEHGKHDEEVSCYYCVQSYRNGKMEIAICDSGIGIVESLEPHIYSYDDDDVVRKAIFTTASSHSHQNRGKGLPDVKNVALMLNNTEFYLRTHKKAYQVYSDRVESIQSGNYFNGTYYYIVVNT</sequence>
<gene>
    <name evidence="1" type="ORF">DN757_23320</name>
</gene>
<evidence type="ECO:0008006" key="3">
    <source>
        <dbReference type="Google" id="ProtNLM"/>
    </source>
</evidence>
<protein>
    <recommendedName>
        <fullName evidence="3">ATP-binding protein</fullName>
    </recommendedName>
</protein>
<accession>A0A2W6NB74</accession>
<dbReference type="EMBL" id="QKWW01000074">
    <property type="protein sequence ID" value="PZT53247.1"/>
    <property type="molecule type" value="Genomic_DNA"/>
</dbReference>
<comment type="caution">
    <text evidence="1">The sequence shown here is derived from an EMBL/GenBank/DDBJ whole genome shotgun (WGS) entry which is preliminary data.</text>
</comment>